<keyword evidence="8" id="KW-0460">Magnesium</keyword>
<dbReference type="Gene3D" id="3.30.460.20">
    <property type="entry name" value="CorA soluble domain-like"/>
    <property type="match status" value="1"/>
</dbReference>
<keyword evidence="3 8" id="KW-0813">Transport</keyword>
<evidence type="ECO:0000313" key="10">
    <source>
        <dbReference type="Proteomes" id="UP001595989"/>
    </source>
</evidence>
<dbReference type="InterPro" id="IPR045861">
    <property type="entry name" value="CorA_cytoplasmic_dom"/>
</dbReference>
<dbReference type="Proteomes" id="UP001595989">
    <property type="component" value="Unassembled WGS sequence"/>
</dbReference>
<keyword evidence="6 8" id="KW-1133">Transmembrane helix</keyword>
<evidence type="ECO:0000256" key="2">
    <source>
        <dbReference type="ARBA" id="ARBA00009765"/>
    </source>
</evidence>
<feature type="transmembrane region" description="Helical" evidence="8">
    <location>
        <begin position="292"/>
        <end position="312"/>
    </location>
</feature>
<comment type="function">
    <text evidence="8">Mediates influx of magnesium ions.</text>
</comment>
<evidence type="ECO:0000256" key="3">
    <source>
        <dbReference type="ARBA" id="ARBA00022448"/>
    </source>
</evidence>
<dbReference type="RefSeq" id="WP_390295798.1">
    <property type="nucleotide sequence ID" value="NZ_JBHSFU010000005.1"/>
</dbReference>
<evidence type="ECO:0000256" key="6">
    <source>
        <dbReference type="ARBA" id="ARBA00022989"/>
    </source>
</evidence>
<dbReference type="InterPro" id="IPR002523">
    <property type="entry name" value="MgTranspt_CorA/ZnTranspt_ZntB"/>
</dbReference>
<dbReference type="PANTHER" id="PTHR46494:SF1">
    <property type="entry name" value="CORA FAMILY METAL ION TRANSPORTER (EUROFUNG)"/>
    <property type="match status" value="1"/>
</dbReference>
<keyword evidence="10" id="KW-1185">Reference proteome</keyword>
<evidence type="ECO:0000256" key="7">
    <source>
        <dbReference type="ARBA" id="ARBA00023136"/>
    </source>
</evidence>
<dbReference type="Pfam" id="PF01544">
    <property type="entry name" value="CorA"/>
    <property type="match status" value="1"/>
</dbReference>
<sequence length="319" mass="38093">MIKVLAQTDEGKLKEFNGIDELNKLDISAFKWVWADFDEPTEAEIKQLETYFNFHPLAVEDCIHEMQRPKLDYYNHHTFFVIHAIDQEDLSKLEIDIFLGENYLVTFHRQGTQTIYAAMNLLKNMRDRDVVDEYFIFHQLLDNVVDNYFPIVYEIEDHINEIEDNTKDLSMEDLLDQLFDRRGELLKLRQTVHPMRDLLYRVLNTHHLEGVQERREYFVDIHDHLIKVSDMIASNREMTQDIRDSYMSLNAHQTNRTMQILTVISVIFMPLTFIVGVYGMNFAFMPELDEKYGYFVVWFVMILLAAGMFIWFKKKGWFD</sequence>
<protein>
    <recommendedName>
        <fullName evidence="8">Magnesium transport protein CorA</fullName>
    </recommendedName>
</protein>
<feature type="transmembrane region" description="Helical" evidence="8">
    <location>
        <begin position="260"/>
        <end position="280"/>
    </location>
</feature>
<dbReference type="EMBL" id="JBHSFU010000005">
    <property type="protein sequence ID" value="MFC4558709.1"/>
    <property type="molecule type" value="Genomic_DNA"/>
</dbReference>
<evidence type="ECO:0000256" key="5">
    <source>
        <dbReference type="ARBA" id="ARBA00022692"/>
    </source>
</evidence>
<dbReference type="InterPro" id="IPR045863">
    <property type="entry name" value="CorA_TM1_TM2"/>
</dbReference>
<comment type="caution">
    <text evidence="9">The sequence shown here is derived from an EMBL/GenBank/DDBJ whole genome shotgun (WGS) entry which is preliminary data.</text>
</comment>
<comment type="similarity">
    <text evidence="2 8">Belongs to the CorA metal ion transporter (MIT) (TC 1.A.35) family.</text>
</comment>
<evidence type="ECO:0000256" key="4">
    <source>
        <dbReference type="ARBA" id="ARBA00022475"/>
    </source>
</evidence>
<organism evidence="9 10">
    <name type="scientific">Virgibacillus kekensis</name>
    <dbReference type="NCBI Taxonomy" id="202261"/>
    <lineage>
        <taxon>Bacteria</taxon>
        <taxon>Bacillati</taxon>
        <taxon>Bacillota</taxon>
        <taxon>Bacilli</taxon>
        <taxon>Bacillales</taxon>
        <taxon>Bacillaceae</taxon>
        <taxon>Virgibacillus</taxon>
    </lineage>
</organism>
<keyword evidence="5 8" id="KW-0812">Transmembrane</keyword>
<dbReference type="PANTHER" id="PTHR46494">
    <property type="entry name" value="CORA FAMILY METAL ION TRANSPORTER (EUROFUNG)"/>
    <property type="match status" value="1"/>
</dbReference>
<dbReference type="NCBIfam" id="TIGR00383">
    <property type="entry name" value="corA"/>
    <property type="match status" value="1"/>
</dbReference>
<gene>
    <name evidence="8 9" type="primary">corA</name>
    <name evidence="9" type="ORF">ACFO3D_10855</name>
</gene>
<evidence type="ECO:0000256" key="8">
    <source>
        <dbReference type="RuleBase" id="RU362010"/>
    </source>
</evidence>
<dbReference type="SUPFAM" id="SSF143865">
    <property type="entry name" value="CorA soluble domain-like"/>
    <property type="match status" value="1"/>
</dbReference>
<name>A0ABV9DLM0_9BACI</name>
<dbReference type="SUPFAM" id="SSF144083">
    <property type="entry name" value="Magnesium transport protein CorA, transmembrane region"/>
    <property type="match status" value="1"/>
</dbReference>
<keyword evidence="4 8" id="KW-1003">Cell membrane</keyword>
<evidence type="ECO:0000256" key="1">
    <source>
        <dbReference type="ARBA" id="ARBA00004651"/>
    </source>
</evidence>
<reference evidence="10" key="1">
    <citation type="journal article" date="2019" name="Int. J. Syst. Evol. Microbiol.">
        <title>The Global Catalogue of Microorganisms (GCM) 10K type strain sequencing project: providing services to taxonomists for standard genome sequencing and annotation.</title>
        <authorList>
            <consortium name="The Broad Institute Genomics Platform"/>
            <consortium name="The Broad Institute Genome Sequencing Center for Infectious Disease"/>
            <person name="Wu L."/>
            <person name="Ma J."/>
        </authorList>
    </citation>
    <scope>NUCLEOTIDE SEQUENCE [LARGE SCALE GENOMIC DNA]</scope>
    <source>
        <strain evidence="10">CGMCC 4.7426</strain>
    </source>
</reference>
<keyword evidence="8" id="KW-0406">Ion transport</keyword>
<evidence type="ECO:0000313" key="9">
    <source>
        <dbReference type="EMBL" id="MFC4558709.1"/>
    </source>
</evidence>
<comment type="subcellular location">
    <subcellularLocation>
        <location evidence="1">Cell membrane</location>
        <topology evidence="1">Multi-pass membrane protein</topology>
    </subcellularLocation>
    <subcellularLocation>
        <location evidence="8">Membrane</location>
        <topology evidence="8">Multi-pass membrane protein</topology>
    </subcellularLocation>
</comment>
<dbReference type="CDD" id="cd12831">
    <property type="entry name" value="TmCorA-like_u2"/>
    <property type="match status" value="1"/>
</dbReference>
<dbReference type="InterPro" id="IPR004488">
    <property type="entry name" value="Mg/Co-transport_prot_CorA"/>
</dbReference>
<proteinExistence type="inferred from homology"/>
<accession>A0ABV9DLM0</accession>
<keyword evidence="7 8" id="KW-0472">Membrane</keyword>
<dbReference type="Gene3D" id="1.20.58.340">
    <property type="entry name" value="Magnesium transport protein CorA, transmembrane region"/>
    <property type="match status" value="2"/>
</dbReference>